<evidence type="ECO:0000313" key="2">
    <source>
        <dbReference type="EMBL" id="PZZ54674.1"/>
    </source>
</evidence>
<evidence type="ECO:0000313" key="1">
    <source>
        <dbReference type="EMBL" id="PBN70387.1"/>
    </source>
</evidence>
<evidence type="ECO:0000313" key="3">
    <source>
        <dbReference type="Proteomes" id="UP000036331"/>
    </source>
</evidence>
<comment type="caution">
    <text evidence="2">The sequence shown here is derived from an EMBL/GenBank/DDBJ whole genome shotgun (WGS) entry which is preliminary data.</text>
</comment>
<sequence length="61" mass="6561">MISPACNGHQAVWLIFIASSSREQTTASDGKMGTTGYSGNLAEEAYGTDCNVKYKTLKIPF</sequence>
<evidence type="ECO:0000313" key="4">
    <source>
        <dbReference type="Proteomes" id="UP000248865"/>
    </source>
</evidence>
<dbReference type="AlphaFoldDB" id="A0A1V3DX53"/>
<organism evidence="2 4">
    <name type="scientific">Escherichia coli</name>
    <dbReference type="NCBI Taxonomy" id="562"/>
    <lineage>
        <taxon>Bacteria</taxon>
        <taxon>Pseudomonadati</taxon>
        <taxon>Pseudomonadota</taxon>
        <taxon>Gammaproteobacteria</taxon>
        <taxon>Enterobacterales</taxon>
        <taxon>Enterobacteriaceae</taxon>
        <taxon>Escherichia</taxon>
    </lineage>
</organism>
<reference evidence="2 4" key="3">
    <citation type="submission" date="2018-05" db="EMBL/GenBank/DDBJ databases">
        <title>Genomic sequencing of EHEC O26 New European Clone.</title>
        <authorList>
            <person name="Karnisova L."/>
            <person name="Nunvar J."/>
            <person name="Marejkova M."/>
            <person name="Mellmann A."/>
            <person name="Drevinek P."/>
            <person name="Blahova K."/>
            <person name="Bielaszewska M."/>
        </authorList>
    </citation>
    <scope>NUCLEOTIDE SEQUENCE [LARGE SCALE GENOMIC DNA]</scope>
    <source>
        <strain evidence="2 4">14-391</strain>
    </source>
</reference>
<accession>A0A1V3DX53</accession>
<protein>
    <submittedName>
        <fullName evidence="2">Uncharacterized protein</fullName>
    </submittedName>
</protein>
<name>A0A1V3DX53_ECOLX</name>
<proteinExistence type="predicted"/>
<gene>
    <name evidence="1" type="ORF">ABE91_023320</name>
    <name evidence="2" type="ORF">DIV22_31070</name>
</gene>
<dbReference type="EMBL" id="LDXE02000005">
    <property type="protein sequence ID" value="PBN70387.1"/>
    <property type="molecule type" value="Genomic_DNA"/>
</dbReference>
<dbReference type="Proteomes" id="UP000036331">
    <property type="component" value="Unassembled WGS sequence"/>
</dbReference>
<reference evidence="1 3" key="1">
    <citation type="journal article" date="2015" name="Genome Announc.">
        <title>Draft Genome Sequences of Human-Pathogenic Escherichia coli O26:H11 Strains Carrying the stx2 Gene Only and Circulating in France.</title>
        <authorList>
            <person name="Delannoy S."/>
            <person name="Mariani-Kurkdjian P."/>
            <person name="Bonacorsi S."/>
            <person name="Liguori S."/>
            <person name="Ison S.A."/>
            <person name="Fach P."/>
        </authorList>
    </citation>
    <scope>NUCLEOTIDE SEQUENCE [LARGE SCALE GENOMIC DNA]</scope>
    <source>
        <strain evidence="1 3">34870</strain>
    </source>
</reference>
<dbReference type="EMBL" id="QFSS01000561">
    <property type="protein sequence ID" value="PZZ54674.1"/>
    <property type="molecule type" value="Genomic_DNA"/>
</dbReference>
<reference evidence="1" key="2">
    <citation type="submission" date="2017-03" db="EMBL/GenBank/DDBJ databases">
        <title>The mobilome is the main driver of stx2-positive O26:H11 Escherichia coli strains evolution.</title>
        <authorList>
            <person name="Delannoy S."/>
            <person name="Mariani-Kurkdjian P."/>
            <person name="Webb H.E."/>
            <person name="Bonacorsi S."/>
            <person name="Fach P."/>
        </authorList>
    </citation>
    <scope>NUCLEOTIDE SEQUENCE</scope>
    <source>
        <strain evidence="1">34870</strain>
    </source>
</reference>
<dbReference type="Proteomes" id="UP000248865">
    <property type="component" value="Unassembled WGS sequence"/>
</dbReference>